<dbReference type="OrthoDB" id="9815222at2"/>
<dbReference type="EMBL" id="CABFPH010000004">
    <property type="protein sequence ID" value="VUD70039.1"/>
    <property type="molecule type" value="Genomic_DNA"/>
</dbReference>
<keyword evidence="2" id="KW-0378">Hydrolase</keyword>
<feature type="domain" description="Helicase C-terminal" evidence="6">
    <location>
        <begin position="288"/>
        <end position="475"/>
    </location>
</feature>
<dbReference type="Pfam" id="PF00271">
    <property type="entry name" value="Helicase_C"/>
    <property type="match status" value="1"/>
</dbReference>
<keyword evidence="3" id="KW-0347">Helicase</keyword>
<evidence type="ECO:0008006" key="9">
    <source>
        <dbReference type="Google" id="ProtNLM"/>
    </source>
</evidence>
<gene>
    <name evidence="7" type="ORF">MET9862_00600</name>
</gene>
<keyword evidence="1" id="KW-0547">Nucleotide-binding</keyword>
<dbReference type="InterPro" id="IPR050474">
    <property type="entry name" value="Hel308_SKI2-like"/>
</dbReference>
<dbReference type="GO" id="GO:0005524">
    <property type="term" value="F:ATP binding"/>
    <property type="evidence" value="ECO:0007669"/>
    <property type="project" value="UniProtKB-KW"/>
</dbReference>
<feature type="domain" description="Helicase ATP-binding" evidence="5">
    <location>
        <begin position="111"/>
        <end position="240"/>
    </location>
</feature>
<evidence type="ECO:0000256" key="4">
    <source>
        <dbReference type="ARBA" id="ARBA00022840"/>
    </source>
</evidence>
<evidence type="ECO:0000259" key="6">
    <source>
        <dbReference type="PROSITE" id="PS51194"/>
    </source>
</evidence>
<dbReference type="GO" id="GO:0003676">
    <property type="term" value="F:nucleic acid binding"/>
    <property type="evidence" value="ECO:0007669"/>
    <property type="project" value="InterPro"/>
</dbReference>
<dbReference type="Pfam" id="PF00270">
    <property type="entry name" value="DEAD"/>
    <property type="match status" value="1"/>
</dbReference>
<dbReference type="Proteomes" id="UP000410984">
    <property type="component" value="Unassembled WGS sequence"/>
</dbReference>
<dbReference type="SMART" id="SM00490">
    <property type="entry name" value="HELICc"/>
    <property type="match status" value="1"/>
</dbReference>
<evidence type="ECO:0000256" key="1">
    <source>
        <dbReference type="ARBA" id="ARBA00022741"/>
    </source>
</evidence>
<dbReference type="InterPro" id="IPR027417">
    <property type="entry name" value="P-loop_NTPase"/>
</dbReference>
<evidence type="ECO:0000256" key="3">
    <source>
        <dbReference type="ARBA" id="ARBA00022806"/>
    </source>
</evidence>
<dbReference type="PROSITE" id="PS51194">
    <property type="entry name" value="HELICASE_CTER"/>
    <property type="match status" value="1"/>
</dbReference>
<keyword evidence="4" id="KW-0067">ATP-binding</keyword>
<dbReference type="PROSITE" id="PS51192">
    <property type="entry name" value="HELICASE_ATP_BIND_1"/>
    <property type="match status" value="1"/>
</dbReference>
<reference evidence="7 8" key="1">
    <citation type="submission" date="2019-06" db="EMBL/GenBank/DDBJ databases">
        <authorList>
            <person name="Rodrigo-Torres L."/>
            <person name="Arahal R. D."/>
            <person name="Lucena T."/>
        </authorList>
    </citation>
    <scope>NUCLEOTIDE SEQUENCE [LARGE SCALE GENOMIC DNA]</scope>
    <source>
        <strain evidence="7 8">SB0023/3</strain>
    </source>
</reference>
<dbReference type="GO" id="GO:0016787">
    <property type="term" value="F:hydrolase activity"/>
    <property type="evidence" value="ECO:0007669"/>
    <property type="project" value="UniProtKB-KW"/>
</dbReference>
<dbReference type="SMART" id="SM00487">
    <property type="entry name" value="DEXDc"/>
    <property type="match status" value="1"/>
</dbReference>
<dbReference type="InterPro" id="IPR001650">
    <property type="entry name" value="Helicase_C-like"/>
</dbReference>
<dbReference type="Gene3D" id="3.40.50.300">
    <property type="entry name" value="P-loop containing nucleotide triphosphate hydrolases"/>
    <property type="match status" value="2"/>
</dbReference>
<evidence type="ECO:0000313" key="7">
    <source>
        <dbReference type="EMBL" id="VUD70039.1"/>
    </source>
</evidence>
<dbReference type="SUPFAM" id="SSF52540">
    <property type="entry name" value="P-loop containing nucleoside triphosphate hydrolases"/>
    <property type="match status" value="2"/>
</dbReference>
<dbReference type="InterPro" id="IPR014001">
    <property type="entry name" value="Helicase_ATP-bd"/>
</dbReference>
<dbReference type="PANTHER" id="PTHR47961:SF6">
    <property type="entry name" value="DNA-DIRECTED DNA POLYMERASE"/>
    <property type="match status" value="1"/>
</dbReference>
<protein>
    <recommendedName>
        <fullName evidence="9">Helicase HelY</fullName>
    </recommendedName>
</protein>
<name>A0A509E963_9HYPH</name>
<evidence type="ECO:0000313" key="8">
    <source>
        <dbReference type="Proteomes" id="UP000410984"/>
    </source>
</evidence>
<organism evidence="7 8">
    <name type="scientific">Methylobacterium symbioticum</name>
    <dbReference type="NCBI Taxonomy" id="2584084"/>
    <lineage>
        <taxon>Bacteria</taxon>
        <taxon>Pseudomonadati</taxon>
        <taxon>Pseudomonadota</taxon>
        <taxon>Alphaproteobacteria</taxon>
        <taxon>Hyphomicrobiales</taxon>
        <taxon>Methylobacteriaceae</taxon>
        <taxon>Methylobacterium</taxon>
    </lineage>
</organism>
<dbReference type="PANTHER" id="PTHR47961">
    <property type="entry name" value="DNA POLYMERASE THETA, PUTATIVE (AFU_ORTHOLOGUE AFUA_1G05260)-RELATED"/>
    <property type="match status" value="1"/>
</dbReference>
<evidence type="ECO:0000259" key="5">
    <source>
        <dbReference type="PROSITE" id="PS51192"/>
    </source>
</evidence>
<dbReference type="InterPro" id="IPR011545">
    <property type="entry name" value="DEAD/DEAH_box_helicase_dom"/>
</dbReference>
<accession>A0A509E963</accession>
<dbReference type="RefSeq" id="WP_142581622.1">
    <property type="nucleotide sequence ID" value="NZ_CABFPH010000004.1"/>
</dbReference>
<sequence length="717" mass="80995">MSPDELRSVLGGSKFEKPAVIRIFREITSLVNAKTTHDLGREMVIRALDVRDRLPAEILPLLDSLVQTTGLLPYLNPESRKTLEDFALHEAHKIPNVEGEAVFHSLQLKIYNLIMSGINVVLSATTSVGKSMIVDSIIASSKFKKIVIVVPTIALIDETRRRLIRKFGETHTIITHQSQERVQGKPVLYVLTQERVLARKDLTDVDFFVIDEFYKLDLRDVYDERAIDLNLCFHKLAMQGAVFYLIGPHVHEVRGLAERYNHYFIPSQYSTVAVDVVQFNLPKKGEERLNKAVDLCTSLEDPTLVYCQSPSKAAEVAEALIGSNKFKPVKEMAPAVDWLSRHFPKEWTVIRALQYGIGIHHANVPRAIQQFIIRSFEENTVKILICTSTIIEGVNTVAKNVVIYDRRVKTSNINYFTFKNIAGRAGRMGSHFVGKVFILEEPPAEDIHAINLPIEEQTEHTPLPLLLDLPEEDLAPISRERIQGIVDVSPLNLDTIKANRHIPVEIQNEVANLIKTNSQLRNTLAWTGVPEGPQLNALCGVIFEYFGASATLKGHQIHSGEQLAACLTKLKYVNTLREFIEERLIFKRGGTTVSESVEDTLKLLRKYIGYKLPKQIMALDSIHRDVSRQFGSRKTANYEMYAASVEGLFIDSGLFALDEYGIPPELTKRFMRKDRVVNKLDDAINLILTADVAGMDFHPFEKTLLDNFRSNVRPNLE</sequence>
<dbReference type="AlphaFoldDB" id="A0A509E963"/>
<keyword evidence="8" id="KW-1185">Reference proteome</keyword>
<evidence type="ECO:0000256" key="2">
    <source>
        <dbReference type="ARBA" id="ARBA00022801"/>
    </source>
</evidence>
<dbReference type="GO" id="GO:0004386">
    <property type="term" value="F:helicase activity"/>
    <property type="evidence" value="ECO:0007669"/>
    <property type="project" value="UniProtKB-KW"/>
</dbReference>
<proteinExistence type="predicted"/>